<evidence type="ECO:0000313" key="2">
    <source>
        <dbReference type="EMBL" id="CED94110.1"/>
    </source>
</evidence>
<name>A0A1V1I1L6_9FIRM</name>
<feature type="transmembrane region" description="Helical" evidence="1">
    <location>
        <begin position="7"/>
        <end position="29"/>
    </location>
</feature>
<dbReference type="Proteomes" id="UP000245622">
    <property type="component" value="Chromosome 1"/>
</dbReference>
<evidence type="ECO:0000256" key="1">
    <source>
        <dbReference type="SAM" id="Phobius"/>
    </source>
</evidence>
<dbReference type="GeneID" id="82205536"/>
<evidence type="ECO:0000313" key="3">
    <source>
        <dbReference type="Proteomes" id="UP000245622"/>
    </source>
</evidence>
<proteinExistence type="predicted"/>
<dbReference type="AlphaFoldDB" id="A0A1V1I1L6"/>
<keyword evidence="3" id="KW-1185">Reference proteome</keyword>
<keyword evidence="1" id="KW-0812">Transmembrane</keyword>
<feature type="transmembrane region" description="Helical" evidence="1">
    <location>
        <begin position="52"/>
        <end position="74"/>
    </location>
</feature>
<keyword evidence="1" id="KW-1133">Transmembrane helix</keyword>
<sequence length="82" mass="9709">MIIGLIFLVLFMVAIIYFLSMVCIQFNYINNINLQFGMDVTKLYSDDYYEGFLGYINHLVKSFAMSLYKIGIFFNKKIKTRH</sequence>
<reference evidence="2 3" key="1">
    <citation type="submission" date="2014-04" db="EMBL/GenBank/DDBJ databases">
        <authorList>
            <person name="Hornung B.V."/>
        </authorList>
    </citation>
    <scope>NUCLEOTIDE SEQUENCE [LARGE SCALE GENOMIC DNA]</scope>
    <source>
        <strain evidence="2 3">CRIB</strain>
    </source>
</reference>
<keyword evidence="1" id="KW-0472">Membrane</keyword>
<protein>
    <submittedName>
        <fullName evidence="2">Uncharacterized protein</fullName>
    </submittedName>
</protein>
<dbReference type="RefSeq" id="WP_180701655.1">
    <property type="nucleotide sequence ID" value="NZ_CAPEHT010000058.1"/>
</dbReference>
<accession>A0A1V1I1L6</accession>
<dbReference type="KEGG" id="ril:CRIB_1503"/>
<organism evidence="2 3">
    <name type="scientific">Romboutsia ilealis</name>
    <dbReference type="NCBI Taxonomy" id="1115758"/>
    <lineage>
        <taxon>Bacteria</taxon>
        <taxon>Bacillati</taxon>
        <taxon>Bacillota</taxon>
        <taxon>Clostridia</taxon>
        <taxon>Peptostreptococcales</taxon>
        <taxon>Peptostreptococcaceae</taxon>
        <taxon>Romboutsia</taxon>
    </lineage>
</organism>
<gene>
    <name evidence="2" type="ORF">CRIB_1503</name>
</gene>
<dbReference type="EMBL" id="LN555523">
    <property type="protein sequence ID" value="CED94110.1"/>
    <property type="molecule type" value="Genomic_DNA"/>
</dbReference>